<dbReference type="EMBL" id="CP016808">
    <property type="protein sequence ID" value="ANY67325.1"/>
    <property type="molecule type" value="Genomic_DNA"/>
</dbReference>
<reference evidence="1" key="1">
    <citation type="submission" date="2016-08" db="EMBL/GenBank/DDBJ databases">
        <title>Complete Genome Seqeunce of Paenibacillus sp. BIHB 4019 from tea rhizoplane.</title>
        <authorList>
            <person name="Thakur R."/>
            <person name="Swarnkar M.K."/>
            <person name="Gulati A."/>
        </authorList>
    </citation>
    <scope>NUCLEOTIDE SEQUENCE [LARGE SCALE GENOMIC DNA]</scope>
    <source>
        <strain evidence="1">BIHB4019</strain>
    </source>
</reference>
<accession>A0A1B2DI23</accession>
<sequence length="352" mass="40028">MEMDFEDLMNQAYDLPPGAAQLEVLEAAVRLADAEGDIENGFYARHQIVKTAGFHGFPLKAIIAFSWQLGQYDQNPEEYDGSSLLWRYKWIVGTISNFPEIPMSQIQELLEDLGKRYKEHGYSNRTYLYFRSRLALDHGKLDEAKDYLQQFMKAFRDHMSDCIACEQHYIVMLYSRLGEDEQALKAAEPILSGSMKCAEVPHITLPELLLPMQRLNLHEEAKKAHMKGYRLVKGKRDLLESVALHIEYLTATKPAKAIEAVELHLAFALDHENPYEVMLFNLCTARLLKKLVQEGSNVMLRLPSSFLAAHEDTSLPALAAHFENLATAAAQRYDARNGNDFYSKKVADKLLG</sequence>
<protein>
    <submittedName>
        <fullName evidence="1">Uncharacterized protein</fullName>
    </submittedName>
</protein>
<evidence type="ECO:0000313" key="1">
    <source>
        <dbReference type="EMBL" id="ANY67325.1"/>
    </source>
</evidence>
<proteinExistence type="predicted"/>
<organism evidence="1">
    <name type="scientific">Paenibacillus sp. BIHB 4019</name>
    <dbReference type="NCBI Taxonomy" id="1870819"/>
    <lineage>
        <taxon>Bacteria</taxon>
        <taxon>Bacillati</taxon>
        <taxon>Bacillota</taxon>
        <taxon>Bacilli</taxon>
        <taxon>Bacillales</taxon>
        <taxon>Paenibacillaceae</taxon>
        <taxon>Paenibacillus</taxon>
    </lineage>
</organism>
<dbReference type="AlphaFoldDB" id="A0A1B2DI23"/>
<gene>
    <name evidence="1" type="ORF">BBD42_13200</name>
</gene>
<name>A0A1B2DI23_9BACL</name>